<protein>
    <submittedName>
        <fullName evidence="2">Uncharacterized protein</fullName>
    </submittedName>
</protein>
<proteinExistence type="predicted"/>
<organism evidence="2 3">
    <name type="scientific">Rhodanobacter panaciterrae</name>
    <dbReference type="NCBI Taxonomy" id="490572"/>
    <lineage>
        <taxon>Bacteria</taxon>
        <taxon>Pseudomonadati</taxon>
        <taxon>Pseudomonadota</taxon>
        <taxon>Gammaproteobacteria</taxon>
        <taxon>Lysobacterales</taxon>
        <taxon>Rhodanobacteraceae</taxon>
        <taxon>Rhodanobacter</taxon>
    </lineage>
</organism>
<sequence length="103" mass="10710">MGNADGIMGDMYSAGTDTPASVYADFKAQVSISPLMSSATGFFNASGLGGSCPSWHIAGNKYWGMAGFDFGFFCADGMLALLTLAGYMVLALGAFRAFCIAIY</sequence>
<keyword evidence="1" id="KW-1133">Transmembrane helix</keyword>
<evidence type="ECO:0000313" key="2">
    <source>
        <dbReference type="EMBL" id="GGY20893.1"/>
    </source>
</evidence>
<accession>A0ABQ2ZMX9</accession>
<keyword evidence="1" id="KW-0472">Membrane</keyword>
<dbReference type="RefSeq" id="WP_189440202.1">
    <property type="nucleotide sequence ID" value="NZ_BMXT01000001.1"/>
</dbReference>
<keyword evidence="1" id="KW-0812">Transmembrane</keyword>
<reference evidence="3" key="1">
    <citation type="journal article" date="2019" name="Int. J. Syst. Evol. Microbiol.">
        <title>The Global Catalogue of Microorganisms (GCM) 10K type strain sequencing project: providing services to taxonomists for standard genome sequencing and annotation.</title>
        <authorList>
            <consortium name="The Broad Institute Genomics Platform"/>
            <consortium name="The Broad Institute Genome Sequencing Center for Infectious Disease"/>
            <person name="Wu L."/>
            <person name="Ma J."/>
        </authorList>
    </citation>
    <scope>NUCLEOTIDE SEQUENCE [LARGE SCALE GENOMIC DNA]</scope>
    <source>
        <strain evidence="3">KCTC 22232</strain>
    </source>
</reference>
<name>A0ABQ2ZMX9_9GAMM</name>
<dbReference type="EMBL" id="BMXT01000001">
    <property type="protein sequence ID" value="GGY20893.1"/>
    <property type="molecule type" value="Genomic_DNA"/>
</dbReference>
<feature type="transmembrane region" description="Helical" evidence="1">
    <location>
        <begin position="70"/>
        <end position="95"/>
    </location>
</feature>
<dbReference type="Proteomes" id="UP000621898">
    <property type="component" value="Unassembled WGS sequence"/>
</dbReference>
<evidence type="ECO:0000313" key="3">
    <source>
        <dbReference type="Proteomes" id="UP000621898"/>
    </source>
</evidence>
<keyword evidence="3" id="KW-1185">Reference proteome</keyword>
<evidence type="ECO:0000256" key="1">
    <source>
        <dbReference type="SAM" id="Phobius"/>
    </source>
</evidence>
<comment type="caution">
    <text evidence="2">The sequence shown here is derived from an EMBL/GenBank/DDBJ whole genome shotgun (WGS) entry which is preliminary data.</text>
</comment>
<gene>
    <name evidence="2" type="ORF">GCM10008098_11950</name>
</gene>